<dbReference type="OrthoDB" id="9799122at2"/>
<organism evidence="2 3">
    <name type="scientific">Pseudomonas fluorescens</name>
    <dbReference type="NCBI Taxonomy" id="294"/>
    <lineage>
        <taxon>Bacteria</taxon>
        <taxon>Pseudomonadati</taxon>
        <taxon>Pseudomonadota</taxon>
        <taxon>Gammaproteobacteria</taxon>
        <taxon>Pseudomonadales</taxon>
        <taxon>Pseudomonadaceae</taxon>
        <taxon>Pseudomonas</taxon>
    </lineage>
</organism>
<protein>
    <recommendedName>
        <fullName evidence="1">DSBA-like thioredoxin domain-containing protein</fullName>
    </recommendedName>
</protein>
<evidence type="ECO:0000313" key="3">
    <source>
        <dbReference type="Proteomes" id="UP000326953"/>
    </source>
</evidence>
<dbReference type="Gene3D" id="3.40.30.10">
    <property type="entry name" value="Glutaredoxin"/>
    <property type="match status" value="1"/>
</dbReference>
<name>A0A5E6XGA6_PSEFL</name>
<dbReference type="RefSeq" id="WP_150713643.1">
    <property type="nucleotide sequence ID" value="NZ_CABVHK010000023.1"/>
</dbReference>
<sequence>MSTPIRVDFISDIVCPWCAIGLGALEQAILRLGDEVKVDINFEPFELNPQMPVGGQNAVEHIMHKYGSSASDIARSQVSIRAGGQRVGFHFDFEKRSHFYNTFDAHRLMFWAGLEGVQRPLAHALFKAYFTQGQDISSHATLASIASGVGLSDVQAREVLSSAQYGDEVRERESWFTTRGIHSVPGVVLNGRQLITGAQPADFYEQALRQIIADT</sequence>
<gene>
    <name evidence="2" type="ORF">PS662_05399</name>
</gene>
<dbReference type="Proteomes" id="UP000326953">
    <property type="component" value="Unassembled WGS sequence"/>
</dbReference>
<dbReference type="Pfam" id="PF01323">
    <property type="entry name" value="DSBA"/>
    <property type="match status" value="1"/>
</dbReference>
<dbReference type="InterPro" id="IPR001853">
    <property type="entry name" value="DSBA-like_thioredoxin_dom"/>
</dbReference>
<proteinExistence type="predicted"/>
<dbReference type="SUPFAM" id="SSF52833">
    <property type="entry name" value="Thioredoxin-like"/>
    <property type="match status" value="1"/>
</dbReference>
<dbReference type="PANTHER" id="PTHR13887:SF41">
    <property type="entry name" value="THIOREDOXIN SUPERFAMILY PROTEIN"/>
    <property type="match status" value="1"/>
</dbReference>
<feature type="domain" description="DSBA-like thioredoxin" evidence="1">
    <location>
        <begin position="7"/>
        <end position="208"/>
    </location>
</feature>
<dbReference type="EMBL" id="CABVHK010000023">
    <property type="protein sequence ID" value="VVN39946.1"/>
    <property type="molecule type" value="Genomic_DNA"/>
</dbReference>
<dbReference type="PANTHER" id="PTHR13887">
    <property type="entry name" value="GLUTATHIONE S-TRANSFERASE KAPPA"/>
    <property type="match status" value="1"/>
</dbReference>
<evidence type="ECO:0000313" key="2">
    <source>
        <dbReference type="EMBL" id="VVN39946.1"/>
    </source>
</evidence>
<reference evidence="2 3" key="1">
    <citation type="submission" date="2019-09" db="EMBL/GenBank/DDBJ databases">
        <authorList>
            <person name="Chandra G."/>
            <person name="Truman W A."/>
        </authorList>
    </citation>
    <scope>NUCLEOTIDE SEQUENCE [LARGE SCALE GENOMIC DNA]</scope>
    <source>
        <strain evidence="2">PS662</strain>
    </source>
</reference>
<dbReference type="CDD" id="cd03024">
    <property type="entry name" value="DsbA_FrnE"/>
    <property type="match status" value="1"/>
</dbReference>
<dbReference type="InterPro" id="IPR036249">
    <property type="entry name" value="Thioredoxin-like_sf"/>
</dbReference>
<evidence type="ECO:0000259" key="1">
    <source>
        <dbReference type="Pfam" id="PF01323"/>
    </source>
</evidence>
<accession>A0A5E6XGA6</accession>
<dbReference type="AlphaFoldDB" id="A0A5E6XGA6"/>
<dbReference type="GO" id="GO:0016491">
    <property type="term" value="F:oxidoreductase activity"/>
    <property type="evidence" value="ECO:0007669"/>
    <property type="project" value="InterPro"/>
</dbReference>